<evidence type="ECO:0000256" key="1">
    <source>
        <dbReference type="SAM" id="MobiDB-lite"/>
    </source>
</evidence>
<feature type="region of interest" description="Disordered" evidence="1">
    <location>
        <begin position="81"/>
        <end position="169"/>
    </location>
</feature>
<proteinExistence type="predicted"/>
<dbReference type="AlphaFoldDB" id="A0A368RQ06"/>
<reference evidence="3" key="2">
    <citation type="submission" date="2015-07" db="EMBL/GenBank/DDBJ databases">
        <authorList>
            <person name="Noorani M."/>
        </authorList>
    </citation>
    <scope>NUCLEOTIDE SEQUENCE</scope>
    <source>
        <strain evidence="3">Yugu1</strain>
    </source>
</reference>
<evidence type="ECO:0000313" key="3">
    <source>
        <dbReference type="EMBL" id="RCV31660.1"/>
    </source>
</evidence>
<gene>
    <name evidence="3" type="ORF">SETIT_6G196100v2</name>
</gene>
<accession>A0A368RQ06</accession>
<feature type="signal peptide" evidence="2">
    <location>
        <begin position="1"/>
        <end position="19"/>
    </location>
</feature>
<reference evidence="3" key="1">
    <citation type="journal article" date="2012" name="Nat. Biotechnol.">
        <title>Reference genome sequence of the model plant Setaria.</title>
        <authorList>
            <person name="Bennetzen J.L."/>
            <person name="Schmutz J."/>
            <person name="Wang H."/>
            <person name="Percifield R."/>
            <person name="Hawkins J."/>
            <person name="Pontaroli A.C."/>
            <person name="Estep M."/>
            <person name="Feng L."/>
            <person name="Vaughn J.N."/>
            <person name="Grimwood J."/>
            <person name="Jenkins J."/>
            <person name="Barry K."/>
            <person name="Lindquist E."/>
            <person name="Hellsten U."/>
            <person name="Deshpande S."/>
            <person name="Wang X."/>
            <person name="Wu X."/>
            <person name="Mitros T."/>
            <person name="Triplett J."/>
            <person name="Yang X."/>
            <person name="Ye C.Y."/>
            <person name="Mauro-Herrera M."/>
            <person name="Wang L."/>
            <person name="Li P."/>
            <person name="Sharma M."/>
            <person name="Sharma R."/>
            <person name="Ronald P.C."/>
            <person name="Panaud O."/>
            <person name="Kellogg E.A."/>
            <person name="Brutnell T.P."/>
            <person name="Doust A.N."/>
            <person name="Tuskan G.A."/>
            <person name="Rokhsar D."/>
            <person name="Devos K.M."/>
        </authorList>
    </citation>
    <scope>NUCLEOTIDE SEQUENCE [LARGE SCALE GENOMIC DNA]</scope>
    <source>
        <strain evidence="3">Yugu1</strain>
    </source>
</reference>
<sequence>MHSLLDFTLSSLFLAVSRPVGIQLISSTSHIAKHSCCTAYCYFILSRTQIPSVSSLCRLHKHRWRKRSQFRSHHCVSSPCAASPHQSTTMPPPPTFCASSGAGTPAKAAAFGGSVGHDGAGSDSSQRRRLQHPAGASRGGRGPSAGDADDLEQAACGRGDSRVSGAVQD</sequence>
<protein>
    <submittedName>
        <fullName evidence="3">Uncharacterized protein</fullName>
    </submittedName>
</protein>
<feature type="chain" id="PRO_5017076473" evidence="2">
    <location>
        <begin position="20"/>
        <end position="169"/>
    </location>
</feature>
<organism evidence="3">
    <name type="scientific">Setaria italica</name>
    <name type="common">Foxtail millet</name>
    <name type="synonym">Panicum italicum</name>
    <dbReference type="NCBI Taxonomy" id="4555"/>
    <lineage>
        <taxon>Eukaryota</taxon>
        <taxon>Viridiplantae</taxon>
        <taxon>Streptophyta</taxon>
        <taxon>Embryophyta</taxon>
        <taxon>Tracheophyta</taxon>
        <taxon>Spermatophyta</taxon>
        <taxon>Magnoliopsida</taxon>
        <taxon>Liliopsida</taxon>
        <taxon>Poales</taxon>
        <taxon>Poaceae</taxon>
        <taxon>PACMAD clade</taxon>
        <taxon>Panicoideae</taxon>
        <taxon>Panicodae</taxon>
        <taxon>Paniceae</taxon>
        <taxon>Cenchrinae</taxon>
        <taxon>Setaria</taxon>
    </lineage>
</organism>
<evidence type="ECO:0000256" key="2">
    <source>
        <dbReference type="SAM" id="SignalP"/>
    </source>
</evidence>
<dbReference type="EMBL" id="CM003533">
    <property type="protein sequence ID" value="RCV31660.1"/>
    <property type="molecule type" value="Genomic_DNA"/>
</dbReference>
<keyword evidence="2" id="KW-0732">Signal</keyword>
<name>A0A368RQ06_SETIT</name>